<keyword evidence="1" id="KW-0812">Transmembrane</keyword>
<dbReference type="RefSeq" id="WP_345386461.1">
    <property type="nucleotide sequence ID" value="NZ_BAABHG010000001.1"/>
</dbReference>
<feature type="transmembrane region" description="Helical" evidence="1">
    <location>
        <begin position="69"/>
        <end position="90"/>
    </location>
</feature>
<feature type="transmembrane region" description="Helical" evidence="1">
    <location>
        <begin position="188"/>
        <end position="207"/>
    </location>
</feature>
<protein>
    <recommendedName>
        <fullName evidence="4">ABC transporter permease</fullName>
    </recommendedName>
</protein>
<feature type="transmembrane region" description="Helical" evidence="1">
    <location>
        <begin position="26"/>
        <end position="45"/>
    </location>
</feature>
<dbReference type="EMBL" id="JBHUKU010000022">
    <property type="protein sequence ID" value="MFD2463778.1"/>
    <property type="molecule type" value="Genomic_DNA"/>
</dbReference>
<keyword evidence="3" id="KW-1185">Reference proteome</keyword>
<organism evidence="2 3">
    <name type="scientific">Amycolatopsis samaneae</name>
    <dbReference type="NCBI Taxonomy" id="664691"/>
    <lineage>
        <taxon>Bacteria</taxon>
        <taxon>Bacillati</taxon>
        <taxon>Actinomycetota</taxon>
        <taxon>Actinomycetes</taxon>
        <taxon>Pseudonocardiales</taxon>
        <taxon>Pseudonocardiaceae</taxon>
        <taxon>Amycolatopsis</taxon>
    </lineage>
</organism>
<comment type="caution">
    <text evidence="2">The sequence shown here is derived from an EMBL/GenBank/DDBJ whole genome shotgun (WGS) entry which is preliminary data.</text>
</comment>
<reference evidence="3" key="1">
    <citation type="journal article" date="2019" name="Int. J. Syst. Evol. Microbiol.">
        <title>The Global Catalogue of Microorganisms (GCM) 10K type strain sequencing project: providing services to taxonomists for standard genome sequencing and annotation.</title>
        <authorList>
            <consortium name="The Broad Institute Genomics Platform"/>
            <consortium name="The Broad Institute Genome Sequencing Center for Infectious Disease"/>
            <person name="Wu L."/>
            <person name="Ma J."/>
        </authorList>
    </citation>
    <scope>NUCLEOTIDE SEQUENCE [LARGE SCALE GENOMIC DNA]</scope>
    <source>
        <strain evidence="3">CGMCC 4.7643</strain>
    </source>
</reference>
<dbReference type="Proteomes" id="UP001597419">
    <property type="component" value="Unassembled WGS sequence"/>
</dbReference>
<evidence type="ECO:0000313" key="3">
    <source>
        <dbReference type="Proteomes" id="UP001597419"/>
    </source>
</evidence>
<evidence type="ECO:0000256" key="1">
    <source>
        <dbReference type="SAM" id="Phobius"/>
    </source>
</evidence>
<evidence type="ECO:0000313" key="2">
    <source>
        <dbReference type="EMBL" id="MFD2463778.1"/>
    </source>
</evidence>
<name>A0ABW5GSN5_9PSEU</name>
<keyword evidence="1" id="KW-1133">Transmembrane helix</keyword>
<feature type="transmembrane region" description="Helical" evidence="1">
    <location>
        <begin position="159"/>
        <end position="181"/>
    </location>
</feature>
<evidence type="ECO:0008006" key="4">
    <source>
        <dbReference type="Google" id="ProtNLM"/>
    </source>
</evidence>
<sequence>MTPATSPVGRGVGAGLLWATWRQHRWLLVLTTAAVLAVSGTALWLCAEAGPGPVSEAQLRFLRTVTDGLLYAVTGFAGFAATFWGAPLVAREFEQRTQLWAWSQDVPAGRWLAVKVLVFGLVLAVLAALLGAVTMTLTHRLHGQDPFGYPPFASVAFELWPPLQVAYALFGLALGVATSVLTRRTLAAMGAALAGFVAVRLVIAVLARPHYLPPVRNVRPQDDPSPMIGADSLHEVLVVGRGGWMNTTGELAPLGGDELPQPIHDCLFGGSGRLTACLAEHGWTRSYLDYQPADRLLTFRLVETGVFLLLAAALYLLARQRVRALSGHRRRTVA</sequence>
<feature type="transmembrane region" description="Helical" evidence="1">
    <location>
        <begin position="297"/>
        <end position="318"/>
    </location>
</feature>
<keyword evidence="1" id="KW-0472">Membrane</keyword>
<accession>A0ABW5GSN5</accession>
<feature type="transmembrane region" description="Helical" evidence="1">
    <location>
        <begin position="111"/>
        <end position="139"/>
    </location>
</feature>
<gene>
    <name evidence="2" type="ORF">ACFSYJ_34540</name>
</gene>
<proteinExistence type="predicted"/>